<dbReference type="STRING" id="455193.SAMN05421805_11168"/>
<protein>
    <recommendedName>
        <fullName evidence="5">Oxygen sensor histidine kinase NreB</fullName>
        <ecNumber evidence="4">2.7.13.3</ecNumber>
    </recommendedName>
    <alternativeName>
        <fullName evidence="15">Nitrogen regulation protein B</fullName>
    </alternativeName>
</protein>
<keyword evidence="10 19" id="KW-0418">Kinase</keyword>
<keyword evidence="6" id="KW-0004">4Fe-4S</keyword>
<evidence type="ECO:0000256" key="8">
    <source>
        <dbReference type="ARBA" id="ARBA00022679"/>
    </source>
</evidence>
<dbReference type="Pfam" id="PF07730">
    <property type="entry name" value="HisKA_3"/>
    <property type="match status" value="1"/>
</dbReference>
<dbReference type="Gene3D" id="3.30.565.10">
    <property type="entry name" value="Histidine kinase-like ATPase, C-terminal domain"/>
    <property type="match status" value="1"/>
</dbReference>
<comment type="catalytic activity">
    <reaction evidence="1">
        <text>ATP + protein L-histidine = ADP + protein N-phospho-L-histidine.</text>
        <dbReference type="EC" id="2.7.13.3"/>
    </reaction>
</comment>
<keyword evidence="11" id="KW-0408">Iron</keyword>
<evidence type="ECO:0000256" key="9">
    <source>
        <dbReference type="ARBA" id="ARBA00022723"/>
    </source>
</evidence>
<name>A0A1I5FIE8_9PSEU</name>
<dbReference type="EC" id="2.7.13.3" evidence="4"/>
<evidence type="ECO:0000256" key="1">
    <source>
        <dbReference type="ARBA" id="ARBA00000085"/>
    </source>
</evidence>
<comment type="cofactor">
    <cofactor evidence="2">
        <name>[4Fe-4S] cluster</name>
        <dbReference type="ChEBI" id="CHEBI:49883"/>
    </cofactor>
</comment>
<evidence type="ECO:0000313" key="18">
    <source>
        <dbReference type="EMBL" id="RKT82153.1"/>
    </source>
</evidence>
<dbReference type="CDD" id="cd16917">
    <property type="entry name" value="HATPase_UhpB-NarQ-NarX-like"/>
    <property type="match status" value="1"/>
</dbReference>
<dbReference type="GO" id="GO:0046872">
    <property type="term" value="F:metal ion binding"/>
    <property type="evidence" value="ECO:0007669"/>
    <property type="project" value="UniProtKB-KW"/>
</dbReference>
<evidence type="ECO:0000256" key="11">
    <source>
        <dbReference type="ARBA" id="ARBA00023004"/>
    </source>
</evidence>
<dbReference type="EMBL" id="FOUP01000011">
    <property type="protein sequence ID" value="SFO23081.1"/>
    <property type="molecule type" value="Genomic_DNA"/>
</dbReference>
<dbReference type="Pfam" id="PF02518">
    <property type="entry name" value="HATPase_c"/>
    <property type="match status" value="1"/>
</dbReference>
<feature type="transmembrane region" description="Helical" evidence="16">
    <location>
        <begin position="117"/>
        <end position="139"/>
    </location>
</feature>
<dbReference type="Proteomes" id="UP000199398">
    <property type="component" value="Unassembled WGS sequence"/>
</dbReference>
<evidence type="ECO:0000313" key="21">
    <source>
        <dbReference type="Proteomes" id="UP000270697"/>
    </source>
</evidence>
<dbReference type="InterPro" id="IPR036890">
    <property type="entry name" value="HATPase_C_sf"/>
</dbReference>
<evidence type="ECO:0000259" key="17">
    <source>
        <dbReference type="PROSITE" id="PS50109"/>
    </source>
</evidence>
<evidence type="ECO:0000256" key="5">
    <source>
        <dbReference type="ARBA" id="ARBA00017322"/>
    </source>
</evidence>
<evidence type="ECO:0000256" key="6">
    <source>
        <dbReference type="ARBA" id="ARBA00022485"/>
    </source>
</evidence>
<comment type="subcellular location">
    <subcellularLocation>
        <location evidence="3">Cytoplasm</location>
    </subcellularLocation>
</comment>
<keyword evidence="21" id="KW-1185">Reference proteome</keyword>
<dbReference type="GO" id="GO:0016020">
    <property type="term" value="C:membrane"/>
    <property type="evidence" value="ECO:0007669"/>
    <property type="project" value="InterPro"/>
</dbReference>
<evidence type="ECO:0000256" key="7">
    <source>
        <dbReference type="ARBA" id="ARBA00022490"/>
    </source>
</evidence>
<dbReference type="InterPro" id="IPR005467">
    <property type="entry name" value="His_kinase_dom"/>
</dbReference>
<keyword evidence="9" id="KW-0479">Metal-binding</keyword>
<dbReference type="InterPro" id="IPR050482">
    <property type="entry name" value="Sensor_HK_TwoCompSys"/>
</dbReference>
<dbReference type="InterPro" id="IPR017205">
    <property type="entry name" value="Sig_transdc_His_kinase_ChrS"/>
</dbReference>
<dbReference type="SUPFAM" id="SSF55874">
    <property type="entry name" value="ATPase domain of HSP90 chaperone/DNA topoisomerase II/histidine kinase"/>
    <property type="match status" value="1"/>
</dbReference>
<evidence type="ECO:0000256" key="15">
    <source>
        <dbReference type="ARBA" id="ARBA00030800"/>
    </source>
</evidence>
<dbReference type="PIRSF" id="PIRSF037434">
    <property type="entry name" value="STHK_ChrS"/>
    <property type="match status" value="1"/>
</dbReference>
<evidence type="ECO:0000256" key="13">
    <source>
        <dbReference type="ARBA" id="ARBA00023014"/>
    </source>
</evidence>
<sequence length="459" mass="49382">MSGASRFEYARSLHRRGYGGPPLGGSLGEDGPSAVYSFIHQEGHPQFREALRFRHPNRYAKRPPTCAYSFARNCCDEGTALTERPGGWLYRAMHVGFFVLLASSASRYVAGHGLQGVTPLLLGLSAALVLIYVAGVVWWERAGQLWLAAVVGVWCALVLVAPSFSWCAVPLFFVCLRLLRPKPMLAAVVLLTGTVIFAQLRLAPRFEVIDVLVPLAVAAMATAVFLQIRHEGERRQQLIDQLVRTRGELAEAQREAGISWERERLAREIHDTIAQGLSSIRMLLQAAEREGDRSEHVRRAGAVAEDSLAEARRFVRGLAPAALTRQSLADALRELVARTAAETGIEVRFETVGEPLATSEDVDAALLRVAQGVLANVREHSAARKAGVTLSYLADAVALDVRDDGTGFDTAAPRSGADRGYGLGGMRARVAQLGGELVVESGPGEGTAIAATFPVGGNS</sequence>
<dbReference type="InterPro" id="IPR003594">
    <property type="entry name" value="HATPase_dom"/>
</dbReference>
<evidence type="ECO:0000256" key="3">
    <source>
        <dbReference type="ARBA" id="ARBA00004496"/>
    </source>
</evidence>
<keyword evidence="12" id="KW-0902">Two-component regulatory system</keyword>
<dbReference type="SMART" id="SM00387">
    <property type="entry name" value="HATPase_c"/>
    <property type="match status" value="1"/>
</dbReference>
<dbReference type="PANTHER" id="PTHR24421">
    <property type="entry name" value="NITRATE/NITRITE SENSOR PROTEIN NARX-RELATED"/>
    <property type="match status" value="1"/>
</dbReference>
<dbReference type="Proteomes" id="UP000270697">
    <property type="component" value="Unassembled WGS sequence"/>
</dbReference>
<reference evidence="19 20" key="1">
    <citation type="submission" date="2016-10" db="EMBL/GenBank/DDBJ databases">
        <authorList>
            <person name="de Groot N.N."/>
        </authorList>
    </citation>
    <scope>NUCLEOTIDE SEQUENCE [LARGE SCALE GENOMIC DNA]</scope>
    <source>
        <strain evidence="19 20">CPCC 201259</strain>
    </source>
</reference>
<keyword evidence="16" id="KW-1133">Transmembrane helix</keyword>
<feature type="transmembrane region" description="Helical" evidence="16">
    <location>
        <begin position="185"/>
        <end position="202"/>
    </location>
</feature>
<dbReference type="GO" id="GO:0051539">
    <property type="term" value="F:4 iron, 4 sulfur cluster binding"/>
    <property type="evidence" value="ECO:0007669"/>
    <property type="project" value="UniProtKB-KW"/>
</dbReference>
<feature type="transmembrane region" description="Helical" evidence="16">
    <location>
        <begin position="208"/>
        <end position="228"/>
    </location>
</feature>
<evidence type="ECO:0000256" key="4">
    <source>
        <dbReference type="ARBA" id="ARBA00012438"/>
    </source>
</evidence>
<keyword evidence="16" id="KW-0812">Transmembrane</keyword>
<dbReference type="GO" id="GO:0000155">
    <property type="term" value="F:phosphorelay sensor kinase activity"/>
    <property type="evidence" value="ECO:0007669"/>
    <property type="project" value="InterPro"/>
</dbReference>
<dbReference type="EMBL" id="RBXX01000002">
    <property type="protein sequence ID" value="RKT82153.1"/>
    <property type="molecule type" value="Genomic_DNA"/>
</dbReference>
<accession>A0A1I5FIE8</accession>
<evidence type="ECO:0000313" key="19">
    <source>
        <dbReference type="EMBL" id="SFO23081.1"/>
    </source>
</evidence>
<evidence type="ECO:0000256" key="16">
    <source>
        <dbReference type="SAM" id="Phobius"/>
    </source>
</evidence>
<reference evidence="18 21" key="2">
    <citation type="submission" date="2018-10" db="EMBL/GenBank/DDBJ databases">
        <title>Sequencing the genomes of 1000 actinobacteria strains.</title>
        <authorList>
            <person name="Klenk H.-P."/>
        </authorList>
    </citation>
    <scope>NUCLEOTIDE SEQUENCE [LARGE SCALE GENOMIC DNA]</scope>
    <source>
        <strain evidence="18 21">DSM 45119</strain>
    </source>
</reference>
<dbReference type="PROSITE" id="PS50109">
    <property type="entry name" value="HIS_KIN"/>
    <property type="match status" value="1"/>
</dbReference>
<keyword evidence="8" id="KW-0808">Transferase</keyword>
<dbReference type="GO" id="GO:0005737">
    <property type="term" value="C:cytoplasm"/>
    <property type="evidence" value="ECO:0007669"/>
    <property type="project" value="UniProtKB-SubCell"/>
</dbReference>
<feature type="transmembrane region" description="Helical" evidence="16">
    <location>
        <begin position="88"/>
        <end position="110"/>
    </location>
</feature>
<evidence type="ECO:0000256" key="2">
    <source>
        <dbReference type="ARBA" id="ARBA00001966"/>
    </source>
</evidence>
<dbReference type="PANTHER" id="PTHR24421:SF62">
    <property type="entry name" value="SENSORY TRANSDUCTION HISTIDINE KINASE"/>
    <property type="match status" value="1"/>
</dbReference>
<proteinExistence type="predicted"/>
<dbReference type="Gene3D" id="1.20.5.1930">
    <property type="match status" value="1"/>
</dbReference>
<evidence type="ECO:0000256" key="12">
    <source>
        <dbReference type="ARBA" id="ARBA00023012"/>
    </source>
</evidence>
<dbReference type="PRINTS" id="PR00344">
    <property type="entry name" value="BCTRLSENSOR"/>
</dbReference>
<evidence type="ECO:0000313" key="20">
    <source>
        <dbReference type="Proteomes" id="UP000199398"/>
    </source>
</evidence>
<keyword evidence="7" id="KW-0963">Cytoplasm</keyword>
<keyword evidence="16" id="KW-0472">Membrane</keyword>
<dbReference type="AlphaFoldDB" id="A0A1I5FIE8"/>
<dbReference type="GO" id="GO:0046983">
    <property type="term" value="F:protein dimerization activity"/>
    <property type="evidence" value="ECO:0007669"/>
    <property type="project" value="InterPro"/>
</dbReference>
<evidence type="ECO:0000256" key="10">
    <source>
        <dbReference type="ARBA" id="ARBA00022777"/>
    </source>
</evidence>
<dbReference type="InterPro" id="IPR011712">
    <property type="entry name" value="Sig_transdc_His_kin_sub3_dim/P"/>
</dbReference>
<feature type="domain" description="Histidine kinase" evidence="17">
    <location>
        <begin position="264"/>
        <end position="457"/>
    </location>
</feature>
<evidence type="ECO:0000256" key="14">
    <source>
        <dbReference type="ARBA" id="ARBA00024827"/>
    </source>
</evidence>
<organism evidence="19 20">
    <name type="scientific">Saccharopolyspora antimicrobica</name>
    <dbReference type="NCBI Taxonomy" id="455193"/>
    <lineage>
        <taxon>Bacteria</taxon>
        <taxon>Bacillati</taxon>
        <taxon>Actinomycetota</taxon>
        <taxon>Actinomycetes</taxon>
        <taxon>Pseudonocardiales</taxon>
        <taxon>Pseudonocardiaceae</taxon>
        <taxon>Saccharopolyspora</taxon>
    </lineage>
</organism>
<feature type="transmembrane region" description="Helical" evidence="16">
    <location>
        <begin position="145"/>
        <end position="173"/>
    </location>
</feature>
<keyword evidence="13" id="KW-0411">Iron-sulfur</keyword>
<dbReference type="InterPro" id="IPR004358">
    <property type="entry name" value="Sig_transdc_His_kin-like_C"/>
</dbReference>
<gene>
    <name evidence="18" type="ORF">ATL45_0396</name>
    <name evidence="19" type="ORF">SAMN05421805_11168</name>
</gene>
<comment type="function">
    <text evidence="14">Member of the two-component regulatory system NreB/NreC involved in the control of dissimilatory nitrate/nitrite reduction in response to oxygen. NreB functions as a direct oxygen sensor histidine kinase which is autophosphorylated, in the absence of oxygen, probably at the conserved histidine residue, and transfers its phosphate group probably to a conserved aspartate residue of NreC. NreB/NreC activates the expression of the nitrate (narGHJI) and nitrite (nir) reductase operons, as well as the putative nitrate transporter gene narT.</text>
</comment>